<evidence type="ECO:0000313" key="1">
    <source>
        <dbReference type="EMBL" id="VDP53186.1"/>
    </source>
</evidence>
<accession>A0A183P730</accession>
<evidence type="ECO:0000313" key="2">
    <source>
        <dbReference type="Proteomes" id="UP000269396"/>
    </source>
</evidence>
<protein>
    <submittedName>
        <fullName evidence="1">Uncharacterized protein</fullName>
    </submittedName>
</protein>
<name>A0A183P730_9TREM</name>
<dbReference type="Proteomes" id="UP000269396">
    <property type="component" value="Unassembled WGS sequence"/>
</dbReference>
<keyword evidence="2" id="KW-1185">Reference proteome</keyword>
<gene>
    <name evidence="1" type="ORF">SMTD_LOCUS10166</name>
</gene>
<organism evidence="1 2">
    <name type="scientific">Schistosoma mattheei</name>
    <dbReference type="NCBI Taxonomy" id="31246"/>
    <lineage>
        <taxon>Eukaryota</taxon>
        <taxon>Metazoa</taxon>
        <taxon>Spiralia</taxon>
        <taxon>Lophotrochozoa</taxon>
        <taxon>Platyhelminthes</taxon>
        <taxon>Trematoda</taxon>
        <taxon>Digenea</taxon>
        <taxon>Strigeidida</taxon>
        <taxon>Schistosomatoidea</taxon>
        <taxon>Schistosomatidae</taxon>
        <taxon>Schistosoma</taxon>
    </lineage>
</organism>
<reference evidence="1 2" key="1">
    <citation type="submission" date="2018-11" db="EMBL/GenBank/DDBJ databases">
        <authorList>
            <consortium name="Pathogen Informatics"/>
        </authorList>
    </citation>
    <scope>NUCLEOTIDE SEQUENCE [LARGE SCALE GENOMIC DNA]</scope>
    <source>
        <strain>Denwood</strain>
        <strain evidence="2">Zambia</strain>
    </source>
</reference>
<proteinExistence type="predicted"/>
<sequence length="75" mass="8330">MALLSHTQKQMQEKTTTVAAASAVGLNIHEEKSKILRYDTACNNRITLHGEALKDVNPLHIWAASLMNTVDLMQL</sequence>
<dbReference type="EMBL" id="UZAL01030326">
    <property type="protein sequence ID" value="VDP53186.1"/>
    <property type="molecule type" value="Genomic_DNA"/>
</dbReference>
<dbReference type="AlphaFoldDB" id="A0A183P730"/>